<reference evidence="1" key="1">
    <citation type="submission" date="2014-09" db="EMBL/GenBank/DDBJ databases">
        <authorList>
            <person name="Magalhaes I.L.F."/>
            <person name="Oliveira U."/>
            <person name="Santos F.R."/>
            <person name="Vidigal T.H.D.A."/>
            <person name="Brescovit A.D."/>
            <person name="Santos A.J."/>
        </authorList>
    </citation>
    <scope>NUCLEOTIDE SEQUENCE</scope>
    <source>
        <tissue evidence="1">Shoot tissue taken approximately 20 cm above the soil surface</tissue>
    </source>
</reference>
<dbReference type="AlphaFoldDB" id="A0A0A9B5C2"/>
<sequence>MFYVCCISTSTQYNCSNSIIIHISPSSQCPYCIIDQYCDFHIKSLTFYSFV</sequence>
<proteinExistence type="predicted"/>
<accession>A0A0A9B5C2</accession>
<reference evidence="1" key="2">
    <citation type="journal article" date="2015" name="Data Brief">
        <title>Shoot transcriptome of the giant reed, Arundo donax.</title>
        <authorList>
            <person name="Barrero R.A."/>
            <person name="Guerrero F.D."/>
            <person name="Moolhuijzen P."/>
            <person name="Goolsby J.A."/>
            <person name="Tidwell J."/>
            <person name="Bellgard S.E."/>
            <person name="Bellgard M.I."/>
        </authorList>
    </citation>
    <scope>NUCLEOTIDE SEQUENCE</scope>
    <source>
        <tissue evidence="1">Shoot tissue taken approximately 20 cm above the soil surface</tissue>
    </source>
</reference>
<evidence type="ECO:0000313" key="1">
    <source>
        <dbReference type="EMBL" id="JAD54512.1"/>
    </source>
</evidence>
<dbReference type="EMBL" id="GBRH01243383">
    <property type="protein sequence ID" value="JAD54512.1"/>
    <property type="molecule type" value="Transcribed_RNA"/>
</dbReference>
<protein>
    <submittedName>
        <fullName evidence="1">Uncharacterized protein</fullName>
    </submittedName>
</protein>
<name>A0A0A9B5C2_ARUDO</name>
<organism evidence="1">
    <name type="scientific">Arundo donax</name>
    <name type="common">Giant reed</name>
    <name type="synonym">Donax arundinaceus</name>
    <dbReference type="NCBI Taxonomy" id="35708"/>
    <lineage>
        <taxon>Eukaryota</taxon>
        <taxon>Viridiplantae</taxon>
        <taxon>Streptophyta</taxon>
        <taxon>Embryophyta</taxon>
        <taxon>Tracheophyta</taxon>
        <taxon>Spermatophyta</taxon>
        <taxon>Magnoliopsida</taxon>
        <taxon>Liliopsida</taxon>
        <taxon>Poales</taxon>
        <taxon>Poaceae</taxon>
        <taxon>PACMAD clade</taxon>
        <taxon>Arundinoideae</taxon>
        <taxon>Arundineae</taxon>
        <taxon>Arundo</taxon>
    </lineage>
</organism>